<dbReference type="OrthoDB" id="9796632at2"/>
<feature type="transmembrane region" description="Helical" evidence="4">
    <location>
        <begin position="231"/>
        <end position="249"/>
    </location>
</feature>
<evidence type="ECO:0000313" key="6">
    <source>
        <dbReference type="EMBL" id="KFG90889.1"/>
    </source>
</evidence>
<feature type="transmembrane region" description="Helical" evidence="4">
    <location>
        <begin position="89"/>
        <end position="107"/>
    </location>
</feature>
<feature type="transmembrane region" description="Helical" evidence="4">
    <location>
        <begin position="291"/>
        <end position="313"/>
    </location>
</feature>
<feature type="domain" description="Major facilitator superfamily (MFS) profile" evidence="5">
    <location>
        <begin position="23"/>
        <end position="412"/>
    </location>
</feature>
<organism evidence="6 7">
    <name type="scientific">Sphingobium herbicidovorans (strain ATCC 700291 / DSM 11019 / CCUG 56400 / KCTC 2939 / LMG 18315 / NBRC 16415 / MH)</name>
    <name type="common">Sphingomonas herbicidovorans</name>
    <dbReference type="NCBI Taxonomy" id="1219045"/>
    <lineage>
        <taxon>Bacteria</taxon>
        <taxon>Pseudomonadati</taxon>
        <taxon>Pseudomonadota</taxon>
        <taxon>Alphaproteobacteria</taxon>
        <taxon>Sphingomonadales</taxon>
        <taxon>Sphingomonadaceae</taxon>
        <taxon>Sphingobium</taxon>
    </lineage>
</organism>
<feature type="transmembrane region" description="Helical" evidence="4">
    <location>
        <begin position="146"/>
        <end position="174"/>
    </location>
</feature>
<keyword evidence="7" id="KW-1185">Reference proteome</keyword>
<dbReference type="PANTHER" id="PTHR11360:SF290">
    <property type="entry name" value="MONOCARBOXYLATE MFS PERMEASE"/>
    <property type="match status" value="1"/>
</dbReference>
<evidence type="ECO:0000256" key="4">
    <source>
        <dbReference type="SAM" id="Phobius"/>
    </source>
</evidence>
<dbReference type="GO" id="GO:0022857">
    <property type="term" value="F:transmembrane transporter activity"/>
    <property type="evidence" value="ECO:0007669"/>
    <property type="project" value="InterPro"/>
</dbReference>
<feature type="transmembrane region" description="Helical" evidence="4">
    <location>
        <begin position="385"/>
        <end position="406"/>
    </location>
</feature>
<dbReference type="AlphaFoldDB" id="A0A086PBX1"/>
<protein>
    <submittedName>
        <fullName evidence="6">Major facilitator superfamily MFS_1</fullName>
    </submittedName>
</protein>
<dbReference type="EMBL" id="JFZA02000008">
    <property type="protein sequence ID" value="KFG90889.1"/>
    <property type="molecule type" value="Genomic_DNA"/>
</dbReference>
<dbReference type="RefSeq" id="WP_081570610.1">
    <property type="nucleotide sequence ID" value="NZ_BCZD01000023.1"/>
</dbReference>
<dbReference type="InterPro" id="IPR036259">
    <property type="entry name" value="MFS_trans_sf"/>
</dbReference>
<reference evidence="6" key="1">
    <citation type="submission" date="2014-08" db="EMBL/GenBank/DDBJ databases">
        <title>Draft genome sequences of Sphingobium herbicidovorans.</title>
        <authorList>
            <person name="Gan H.M."/>
            <person name="Gan H.Y."/>
            <person name="Savka M.A."/>
        </authorList>
    </citation>
    <scope>NUCLEOTIDE SEQUENCE [LARGE SCALE GENOMIC DNA]</scope>
    <source>
        <strain evidence="6">NBRC 16415</strain>
    </source>
</reference>
<feature type="transmembrane region" description="Helical" evidence="4">
    <location>
        <begin position="356"/>
        <end position="379"/>
    </location>
</feature>
<feature type="transmembrane region" description="Helical" evidence="4">
    <location>
        <begin position="21"/>
        <end position="46"/>
    </location>
</feature>
<dbReference type="PANTHER" id="PTHR11360">
    <property type="entry name" value="MONOCARBOXYLATE TRANSPORTER"/>
    <property type="match status" value="1"/>
</dbReference>
<feature type="transmembrane region" description="Helical" evidence="4">
    <location>
        <begin position="113"/>
        <end position="134"/>
    </location>
</feature>
<dbReference type="PROSITE" id="PS50850">
    <property type="entry name" value="MFS"/>
    <property type="match status" value="1"/>
</dbReference>
<dbReference type="Pfam" id="PF07690">
    <property type="entry name" value="MFS_1"/>
    <property type="match status" value="1"/>
</dbReference>
<dbReference type="Proteomes" id="UP000024284">
    <property type="component" value="Unassembled WGS sequence"/>
</dbReference>
<gene>
    <name evidence="6" type="ORF">BV98_001256</name>
</gene>
<dbReference type="Gene3D" id="1.20.1250.20">
    <property type="entry name" value="MFS general substrate transporter like domains"/>
    <property type="match status" value="2"/>
</dbReference>
<feature type="transmembrane region" description="Helical" evidence="4">
    <location>
        <begin position="58"/>
        <end position="77"/>
    </location>
</feature>
<evidence type="ECO:0000256" key="2">
    <source>
        <dbReference type="ARBA" id="ARBA00022989"/>
    </source>
</evidence>
<keyword evidence="1 4" id="KW-0812">Transmembrane</keyword>
<accession>A0A086PBX1</accession>
<dbReference type="InterPro" id="IPR050327">
    <property type="entry name" value="Proton-linked_MCT"/>
</dbReference>
<feature type="transmembrane region" description="Helical" evidence="4">
    <location>
        <begin position="319"/>
        <end position="344"/>
    </location>
</feature>
<dbReference type="InterPro" id="IPR020846">
    <property type="entry name" value="MFS_dom"/>
</dbReference>
<keyword evidence="3 4" id="KW-0472">Membrane</keyword>
<dbReference type="SUPFAM" id="SSF103473">
    <property type="entry name" value="MFS general substrate transporter"/>
    <property type="match status" value="1"/>
</dbReference>
<feature type="transmembrane region" description="Helical" evidence="4">
    <location>
        <begin position="180"/>
        <end position="199"/>
    </location>
</feature>
<name>A0A086PBX1_SPHHM</name>
<feature type="transmembrane region" description="Helical" evidence="4">
    <location>
        <begin position="255"/>
        <end position="279"/>
    </location>
</feature>
<comment type="caution">
    <text evidence="6">The sequence shown here is derived from an EMBL/GenBank/DDBJ whole genome shotgun (WGS) entry which is preliminary data.</text>
</comment>
<evidence type="ECO:0000313" key="7">
    <source>
        <dbReference type="Proteomes" id="UP000024284"/>
    </source>
</evidence>
<keyword evidence="2 4" id="KW-1133">Transmembrane helix</keyword>
<evidence type="ECO:0000259" key="5">
    <source>
        <dbReference type="PROSITE" id="PS50850"/>
    </source>
</evidence>
<dbReference type="eggNOG" id="COG2807">
    <property type="taxonomic scope" value="Bacteria"/>
</dbReference>
<proteinExistence type="predicted"/>
<evidence type="ECO:0000256" key="1">
    <source>
        <dbReference type="ARBA" id="ARBA00022692"/>
    </source>
</evidence>
<sequence>MANQGHEDVRNSSPPEWREGWKVVLASTIGYGCCMPLFGVSTGLFIEPFQREFGWTVSQAAFAPNTTMIVALLTPFAGGIIDRVGARRVAIFGALFFMLFYLAMSILPMTLATIYLVTIVVGLLGASGGPTAFLRGVASWFDRHTATAFGITSSGTSIAGLVALPLVGAAIQYWGWRAGFLVMAAIAAFVMLPLILAFFREKPNVTPSDETREVVSEPAASLKGVLSDPRFWWLMLFVSSASLAMGVYLYHMQPILRQVGLTALGAAALGTVYVVAIGVGRASAGLLIDRFSPYAVTFVMIGVGAVGAFLLLHLQLEDYWLLVACVAAIGLTYGAEVDFGAYFSLRLFGLTNFGKVFGITMMVTGVSTSLGGMGASQLVDRFGSYILAVQLSAGLFALSAATILMLRLADLRRTTQP</sequence>
<evidence type="ECO:0000256" key="3">
    <source>
        <dbReference type="ARBA" id="ARBA00023136"/>
    </source>
</evidence>
<dbReference type="InterPro" id="IPR011701">
    <property type="entry name" value="MFS"/>
</dbReference>
<dbReference type="PATRIC" id="fig|1219045.3.peg.1287"/>